<dbReference type="Gene3D" id="2.40.50.140">
    <property type="entry name" value="Nucleic acid-binding proteins"/>
    <property type="match status" value="1"/>
</dbReference>
<keyword evidence="4 7" id="KW-0233">DNA recombination</keyword>
<organism evidence="9 10">
    <name type="scientific">Rhodothermus profundi</name>
    <dbReference type="NCBI Taxonomy" id="633813"/>
    <lineage>
        <taxon>Bacteria</taxon>
        <taxon>Pseudomonadati</taxon>
        <taxon>Rhodothermota</taxon>
        <taxon>Rhodothermia</taxon>
        <taxon>Rhodothermales</taxon>
        <taxon>Rhodothermaceae</taxon>
        <taxon>Rhodothermus</taxon>
    </lineage>
</organism>
<dbReference type="Pfam" id="PF11967">
    <property type="entry name" value="RecO_N"/>
    <property type="match status" value="1"/>
</dbReference>
<dbReference type="HAMAP" id="MF_00201">
    <property type="entry name" value="RecO"/>
    <property type="match status" value="1"/>
</dbReference>
<name>A0A1M6QNZ0_9BACT</name>
<dbReference type="SUPFAM" id="SSF50249">
    <property type="entry name" value="Nucleic acid-binding proteins"/>
    <property type="match status" value="1"/>
</dbReference>
<evidence type="ECO:0000259" key="8">
    <source>
        <dbReference type="Pfam" id="PF11967"/>
    </source>
</evidence>
<dbReference type="InterPro" id="IPR042242">
    <property type="entry name" value="RecO_C"/>
</dbReference>
<protein>
    <recommendedName>
        <fullName evidence="2 7">DNA repair protein RecO</fullName>
    </recommendedName>
    <alternativeName>
        <fullName evidence="6 7">Recombination protein O</fullName>
    </alternativeName>
</protein>
<evidence type="ECO:0000256" key="3">
    <source>
        <dbReference type="ARBA" id="ARBA00022763"/>
    </source>
</evidence>
<keyword evidence="3 7" id="KW-0227">DNA damage</keyword>
<comment type="similarity">
    <text evidence="1 7">Belongs to the RecO family.</text>
</comment>
<evidence type="ECO:0000256" key="2">
    <source>
        <dbReference type="ARBA" id="ARBA00021310"/>
    </source>
</evidence>
<dbReference type="InterPro" id="IPR012340">
    <property type="entry name" value="NA-bd_OB-fold"/>
</dbReference>
<dbReference type="OrthoDB" id="9789152at2"/>
<dbReference type="EMBL" id="FRAU01000001">
    <property type="protein sequence ID" value="SHK21885.1"/>
    <property type="molecule type" value="Genomic_DNA"/>
</dbReference>
<dbReference type="InterPro" id="IPR022572">
    <property type="entry name" value="DNA_rep/recomb_RecO_N"/>
</dbReference>
<evidence type="ECO:0000313" key="10">
    <source>
        <dbReference type="Proteomes" id="UP000185812"/>
    </source>
</evidence>
<evidence type="ECO:0000256" key="7">
    <source>
        <dbReference type="HAMAP-Rule" id="MF_00201"/>
    </source>
</evidence>
<evidence type="ECO:0000256" key="1">
    <source>
        <dbReference type="ARBA" id="ARBA00007452"/>
    </source>
</evidence>
<accession>A0A1M6QNZ0</accession>
<dbReference type="GO" id="GO:0006310">
    <property type="term" value="P:DNA recombination"/>
    <property type="evidence" value="ECO:0007669"/>
    <property type="project" value="UniProtKB-UniRule"/>
</dbReference>
<reference evidence="10" key="1">
    <citation type="submission" date="2016-11" db="EMBL/GenBank/DDBJ databases">
        <authorList>
            <person name="Varghese N."/>
            <person name="Submissions S."/>
        </authorList>
    </citation>
    <scope>NUCLEOTIDE SEQUENCE [LARGE SCALE GENOMIC DNA]</scope>
    <source>
        <strain evidence="10">DSM 22212</strain>
    </source>
</reference>
<dbReference type="GO" id="GO:0043590">
    <property type="term" value="C:bacterial nucleoid"/>
    <property type="evidence" value="ECO:0007669"/>
    <property type="project" value="TreeGrafter"/>
</dbReference>
<dbReference type="InterPro" id="IPR037278">
    <property type="entry name" value="ARFGAP/RecO"/>
</dbReference>
<dbReference type="STRING" id="633813.SAMN04488087_0701"/>
<dbReference type="InterPro" id="IPR003717">
    <property type="entry name" value="RecO"/>
</dbReference>
<dbReference type="PANTHER" id="PTHR33991:SF1">
    <property type="entry name" value="DNA REPAIR PROTEIN RECO"/>
    <property type="match status" value="1"/>
</dbReference>
<evidence type="ECO:0000256" key="4">
    <source>
        <dbReference type="ARBA" id="ARBA00023172"/>
    </source>
</evidence>
<proteinExistence type="inferred from homology"/>
<dbReference type="NCBIfam" id="TIGR00613">
    <property type="entry name" value="reco"/>
    <property type="match status" value="1"/>
</dbReference>
<evidence type="ECO:0000313" key="9">
    <source>
        <dbReference type="EMBL" id="SHK21885.1"/>
    </source>
</evidence>
<dbReference type="GO" id="GO:0006302">
    <property type="term" value="P:double-strand break repair"/>
    <property type="evidence" value="ECO:0007669"/>
    <property type="project" value="TreeGrafter"/>
</dbReference>
<dbReference type="SUPFAM" id="SSF57863">
    <property type="entry name" value="ArfGap/RecO-like zinc finger"/>
    <property type="match status" value="1"/>
</dbReference>
<evidence type="ECO:0000256" key="6">
    <source>
        <dbReference type="ARBA" id="ARBA00033409"/>
    </source>
</evidence>
<comment type="function">
    <text evidence="7">Involved in DNA repair and RecF pathway recombination.</text>
</comment>
<keyword evidence="5 7" id="KW-0234">DNA repair</keyword>
<sequence>MIIRTEAIVLRTLPYGETSLIASLFTRAKGRLSVMAKGARLPGSRFGGTLQPPACLQVVFYYRPTRELQTLSESSFAQYLPALGRDLEKLTLSLRMVELAQALLPPEEPLPEFFDTFWQVLARLDAAASRAWNLLPWFQLRLAAVLGFAPRIERVLVEQIGPEGGELVLASGQVRPRSSDLEPAQPASRAALRAFAFLARTDPDTALRLHLRPAHRRELLQLTEAYLHHHLPEGFPSRSGRVAERLFETLRSGS</sequence>
<dbReference type="Gene3D" id="1.20.1440.120">
    <property type="entry name" value="Recombination protein O, C-terminal domain"/>
    <property type="match status" value="1"/>
</dbReference>
<evidence type="ECO:0000256" key="5">
    <source>
        <dbReference type="ARBA" id="ARBA00023204"/>
    </source>
</evidence>
<dbReference type="PANTHER" id="PTHR33991">
    <property type="entry name" value="DNA REPAIR PROTEIN RECO"/>
    <property type="match status" value="1"/>
</dbReference>
<dbReference type="Proteomes" id="UP000185812">
    <property type="component" value="Unassembled WGS sequence"/>
</dbReference>
<dbReference type="Pfam" id="PF02565">
    <property type="entry name" value="RecO_C"/>
    <property type="match status" value="1"/>
</dbReference>
<dbReference type="AlphaFoldDB" id="A0A1M6QNZ0"/>
<feature type="domain" description="DNA replication/recombination mediator RecO N-terminal" evidence="8">
    <location>
        <begin position="1"/>
        <end position="77"/>
    </location>
</feature>
<gene>
    <name evidence="7" type="primary">recO</name>
    <name evidence="9" type="ORF">SAMN04488087_0701</name>
</gene>
<dbReference type="RefSeq" id="WP_072714537.1">
    <property type="nucleotide sequence ID" value="NZ_FRAU01000001.1"/>
</dbReference>
<keyword evidence="10" id="KW-1185">Reference proteome</keyword>